<keyword evidence="1" id="KW-0812">Transmembrane</keyword>
<dbReference type="EMBL" id="PCMW01000032">
    <property type="protein sequence ID" value="PDS25138.1"/>
    <property type="molecule type" value="Genomic_DNA"/>
</dbReference>
<gene>
    <name evidence="2" type="ORF">B0A77_05530</name>
</gene>
<dbReference type="Pfam" id="PF25589">
    <property type="entry name" value="DUF7935"/>
    <property type="match status" value="1"/>
</dbReference>
<dbReference type="Proteomes" id="UP000220828">
    <property type="component" value="Unassembled WGS sequence"/>
</dbReference>
<dbReference type="OrthoDB" id="1493032at2"/>
<dbReference type="RefSeq" id="WP_097553821.1">
    <property type="nucleotide sequence ID" value="NZ_PCMW01000032.1"/>
</dbReference>
<keyword evidence="1" id="KW-1133">Transmembrane helix</keyword>
<feature type="transmembrane region" description="Helical" evidence="1">
    <location>
        <begin position="6"/>
        <end position="27"/>
    </location>
</feature>
<keyword evidence="1" id="KW-0472">Membrane</keyword>
<name>A0A2H3KSG2_9FLAO</name>
<comment type="caution">
    <text evidence="2">The sequence shown here is derived from an EMBL/GenBank/DDBJ whole genome shotgun (WGS) entry which is preliminary data.</text>
</comment>
<organism evidence="2 3">
    <name type="scientific">Flavobacterium branchiophilum</name>
    <dbReference type="NCBI Taxonomy" id="55197"/>
    <lineage>
        <taxon>Bacteria</taxon>
        <taxon>Pseudomonadati</taxon>
        <taxon>Bacteroidota</taxon>
        <taxon>Flavobacteriia</taxon>
        <taxon>Flavobacteriales</taxon>
        <taxon>Flavobacteriaceae</taxon>
        <taxon>Flavobacterium</taxon>
    </lineage>
</organism>
<protein>
    <submittedName>
        <fullName evidence="2">Uncharacterized protein</fullName>
    </submittedName>
</protein>
<evidence type="ECO:0000313" key="3">
    <source>
        <dbReference type="Proteomes" id="UP000220828"/>
    </source>
</evidence>
<evidence type="ECO:0000313" key="2">
    <source>
        <dbReference type="EMBL" id="PDS25138.1"/>
    </source>
</evidence>
<dbReference type="InterPro" id="IPR057695">
    <property type="entry name" value="DUF7935"/>
</dbReference>
<dbReference type="AlphaFoldDB" id="A0A2H3KSG2"/>
<evidence type="ECO:0000256" key="1">
    <source>
        <dbReference type="SAM" id="Phobius"/>
    </source>
</evidence>
<accession>A0A2H3KSG2</accession>
<proteinExistence type="predicted"/>
<sequence length="173" mass="20296">MTPTPFIQILAYTLPSIITGCVAYYLFNLHFKEQQKIRKWMLQKESQKTVMPLQLQAFERMILFLERISLSQLLIRIQPISENKWDYENFVVAQIEQEYEHNLTQQLYLSEEAWTIVMAAKNTTIQIIRNTNKETSITNANQLRESILKALLDKKSPSVEAISFIKNEIKSII</sequence>
<reference evidence="2 3" key="1">
    <citation type="submission" date="2017-09" db="EMBL/GenBank/DDBJ databases">
        <title>Whole genomes of Flavobacteriaceae.</title>
        <authorList>
            <person name="Stine C."/>
            <person name="Li C."/>
            <person name="Tadesse D."/>
        </authorList>
    </citation>
    <scope>NUCLEOTIDE SEQUENCE [LARGE SCALE GENOMIC DNA]</scope>
    <source>
        <strain evidence="2 3">ATCC 35036</strain>
    </source>
</reference>